<feature type="region of interest" description="Disordered" evidence="7">
    <location>
        <begin position="115"/>
        <end position="162"/>
    </location>
</feature>
<gene>
    <name evidence="6 10" type="primary">minC</name>
    <name evidence="10" type="ORF">LYSCAS_03290</name>
</gene>
<dbReference type="InterPro" id="IPR016098">
    <property type="entry name" value="CAP/MinC_C"/>
</dbReference>
<dbReference type="Proteomes" id="UP000681317">
    <property type="component" value="Chromosome"/>
</dbReference>
<evidence type="ECO:0000256" key="2">
    <source>
        <dbReference type="ARBA" id="ARBA00022618"/>
    </source>
</evidence>
<evidence type="ECO:0000256" key="5">
    <source>
        <dbReference type="ARBA" id="ARBA00025606"/>
    </source>
</evidence>
<proteinExistence type="inferred from homology"/>
<dbReference type="InterPro" id="IPR013033">
    <property type="entry name" value="MinC"/>
</dbReference>
<dbReference type="PANTHER" id="PTHR34108:SF1">
    <property type="entry name" value="SEPTUM SITE-DETERMINING PROTEIN MINC"/>
    <property type="match status" value="1"/>
</dbReference>
<dbReference type="HAMAP" id="MF_00267">
    <property type="entry name" value="MinC"/>
    <property type="match status" value="1"/>
</dbReference>
<organism evidence="10 11">
    <name type="scientific">Noviluteimonas caseinilytica</name>
    <dbReference type="NCBI Taxonomy" id="2675101"/>
    <lineage>
        <taxon>Bacteria</taxon>
        <taxon>Pseudomonadati</taxon>
        <taxon>Pseudomonadota</taxon>
        <taxon>Gammaproteobacteria</taxon>
        <taxon>Lysobacterales</taxon>
        <taxon>Lysobacteraceae</taxon>
        <taxon>Noviluteimonas</taxon>
    </lineage>
</organism>
<dbReference type="NCBIfam" id="TIGR01222">
    <property type="entry name" value="minC"/>
    <property type="match status" value="1"/>
</dbReference>
<sequence length="258" mass="27167">MSTAVDYEQAGELKIGQVGIANLRVRTLDVAQLAAEMRDRVQRAPKLFERAAVVLDFGGLTRTPDVATARALVDGLREAGVLPVALAYGTREIEELSVALGLPLLAKFRAQYERADAAPEPPPPPRASAKPAAAPEPKPAPAANAPGGSAPGMMQASPVRSGQQVYAENSDLTVLTTVGAGAEAIADGSIHIYGALRGRALAGAQGNEKARIFCREFHAELVAVAGHYKVLEDIPKELRGKAVQVWLEQGQLRIAALD</sequence>
<evidence type="ECO:0000313" key="11">
    <source>
        <dbReference type="Proteomes" id="UP000681317"/>
    </source>
</evidence>
<keyword evidence="11" id="KW-1185">Reference proteome</keyword>
<dbReference type="InterPro" id="IPR036145">
    <property type="entry name" value="MinC_C_sf"/>
</dbReference>
<dbReference type="PANTHER" id="PTHR34108">
    <property type="entry name" value="SEPTUM SITE-DETERMINING PROTEIN MINC"/>
    <property type="match status" value="1"/>
</dbReference>
<feature type="domain" description="Septum formation inhibitor MinC C-terminal" evidence="8">
    <location>
        <begin position="157"/>
        <end position="254"/>
    </location>
</feature>
<dbReference type="SUPFAM" id="SSF63848">
    <property type="entry name" value="Cell-division inhibitor MinC, C-terminal domain"/>
    <property type="match status" value="1"/>
</dbReference>
<dbReference type="Gene3D" id="2.160.20.70">
    <property type="match status" value="1"/>
</dbReference>
<dbReference type="Pfam" id="PF05209">
    <property type="entry name" value="MinC_N"/>
    <property type="match status" value="1"/>
</dbReference>
<dbReference type="Pfam" id="PF03775">
    <property type="entry name" value="MinC_C"/>
    <property type="match status" value="1"/>
</dbReference>
<comment type="subunit">
    <text evidence="6">Interacts with MinD and FtsZ.</text>
</comment>
<dbReference type="RefSeq" id="WP_213435319.1">
    <property type="nucleotide sequence ID" value="NZ_AP024545.1"/>
</dbReference>
<dbReference type="Gene3D" id="3.30.70.260">
    <property type="match status" value="1"/>
</dbReference>
<evidence type="ECO:0000259" key="9">
    <source>
        <dbReference type="Pfam" id="PF05209"/>
    </source>
</evidence>
<accession>A0ABM7Q252</accession>
<evidence type="ECO:0000256" key="1">
    <source>
        <dbReference type="ARBA" id="ARBA00006291"/>
    </source>
</evidence>
<dbReference type="InterPro" id="IPR007874">
    <property type="entry name" value="MinC_N"/>
</dbReference>
<evidence type="ECO:0000256" key="7">
    <source>
        <dbReference type="SAM" id="MobiDB-lite"/>
    </source>
</evidence>
<evidence type="ECO:0000256" key="4">
    <source>
        <dbReference type="ARBA" id="ARBA00023306"/>
    </source>
</evidence>
<evidence type="ECO:0000256" key="3">
    <source>
        <dbReference type="ARBA" id="ARBA00023210"/>
    </source>
</evidence>
<keyword evidence="4 6" id="KW-0131">Cell cycle</keyword>
<evidence type="ECO:0000313" key="10">
    <source>
        <dbReference type="EMBL" id="BCT91305.1"/>
    </source>
</evidence>
<reference evidence="10 11" key="1">
    <citation type="submission" date="2021-03" db="EMBL/GenBank/DDBJ databases">
        <title>Complete Genome Sequences of Two Lysobacter Strains Isolated from Sea Water (Lysobacter caseinilyticus) and Soil (Lysobacter helvus) in South Korea.</title>
        <authorList>
            <person name="Watanabe Y."/>
            <person name="Arakawa K."/>
        </authorList>
    </citation>
    <scope>NUCLEOTIDE SEQUENCE [LARGE SCALE GENOMIC DNA]</scope>
    <source>
        <strain evidence="10 11">KVB24</strain>
    </source>
</reference>
<feature type="domain" description="Septum formation inhibitor MinC N-terminal" evidence="9">
    <location>
        <begin position="12"/>
        <end position="83"/>
    </location>
</feature>
<protein>
    <recommendedName>
        <fullName evidence="6">Probable septum site-determining protein MinC</fullName>
    </recommendedName>
</protein>
<evidence type="ECO:0000256" key="6">
    <source>
        <dbReference type="HAMAP-Rule" id="MF_00267"/>
    </source>
</evidence>
<dbReference type="InterPro" id="IPR005526">
    <property type="entry name" value="Septum_form_inhib_MinC_C"/>
</dbReference>
<dbReference type="EMBL" id="AP024545">
    <property type="protein sequence ID" value="BCT91305.1"/>
    <property type="molecule type" value="Genomic_DNA"/>
</dbReference>
<keyword evidence="2 6" id="KW-0132">Cell division</keyword>
<evidence type="ECO:0000259" key="8">
    <source>
        <dbReference type="Pfam" id="PF03775"/>
    </source>
</evidence>
<keyword evidence="3 6" id="KW-0717">Septation</keyword>
<comment type="similarity">
    <text evidence="1 6">Belongs to the MinC family.</text>
</comment>
<comment type="function">
    <text evidence="5 6">Cell division inhibitor that blocks the formation of polar Z ring septums. Rapidly oscillates between the poles of the cell to destabilize FtsZ filaments that have formed before they mature into polar Z rings. Prevents FtsZ polymerization.</text>
</comment>
<name>A0ABM7Q252_9GAMM</name>